<dbReference type="InterPro" id="IPR002514">
    <property type="entry name" value="Transposase_8"/>
</dbReference>
<name>A0A1F5H4J6_9BACT</name>
<dbReference type="InterPro" id="IPR036388">
    <property type="entry name" value="WH-like_DNA-bd_sf"/>
</dbReference>
<evidence type="ECO:0000313" key="3">
    <source>
        <dbReference type="Proteomes" id="UP000177039"/>
    </source>
</evidence>
<dbReference type="SUPFAM" id="SSF46689">
    <property type="entry name" value="Homeodomain-like"/>
    <property type="match status" value="2"/>
</dbReference>
<evidence type="ECO:0000313" key="2">
    <source>
        <dbReference type="EMBL" id="OGD99063.1"/>
    </source>
</evidence>
<accession>A0A1F5H4J6</accession>
<feature type="transmembrane region" description="Helical" evidence="1">
    <location>
        <begin position="339"/>
        <end position="360"/>
    </location>
</feature>
<dbReference type="AlphaFoldDB" id="A0A1F5H4J6"/>
<dbReference type="Proteomes" id="UP000177039">
    <property type="component" value="Unassembled WGS sequence"/>
</dbReference>
<dbReference type="GO" id="GO:0003677">
    <property type="term" value="F:DNA binding"/>
    <property type="evidence" value="ECO:0007669"/>
    <property type="project" value="InterPro"/>
</dbReference>
<evidence type="ECO:0000256" key="1">
    <source>
        <dbReference type="SAM" id="Phobius"/>
    </source>
</evidence>
<sequence>MDYSSFQSAMIRLSAKDKLSAVKEVLERGRTLAQVSRGLGCTRQTLATWIRRYRACRSVNSLKGRYLRGAKHPKSLGAKLEKRVLEIIVCAPSFSVHEIGRELLRQGYKVSTFGIWRILTAHNLQVRELREKFSLSHPARTVFAHKLTPAYRVRIIEEYLKEGGPVAAICRNWQISRPTFYKWLRRYKSATTADNKPGLGKLQTGFEEDQVIKNVVKALARRYKRGYEHHRSIGAQTREIILDIVRANPALSVHKIYAVVPKAAGRPIATHVAIQNLLFREGLNTRTRREQFAEGYLTQPAVKVAPQYVPEIPVYRLRHLIAHFATVPKILVTKPIQGLLFLTAGSLPLAIFAFLVRLLVTAPSGTSPIGLFFSSIALFFGLFFFIYSSKYYISILMVLKLASSGASGPTPNAPIKPINADLADSAQSVLNQPKSAKGVI</sequence>
<keyword evidence="1" id="KW-0812">Transmembrane</keyword>
<dbReference type="GO" id="GO:0006313">
    <property type="term" value="P:DNA transposition"/>
    <property type="evidence" value="ECO:0007669"/>
    <property type="project" value="InterPro"/>
</dbReference>
<dbReference type="GO" id="GO:0004803">
    <property type="term" value="F:transposase activity"/>
    <property type="evidence" value="ECO:0007669"/>
    <property type="project" value="InterPro"/>
</dbReference>
<dbReference type="InterPro" id="IPR009057">
    <property type="entry name" value="Homeodomain-like_sf"/>
</dbReference>
<proteinExistence type="predicted"/>
<feature type="transmembrane region" description="Helical" evidence="1">
    <location>
        <begin position="366"/>
        <end position="387"/>
    </location>
</feature>
<dbReference type="Pfam" id="PF01527">
    <property type="entry name" value="HTH_Tnp_1"/>
    <property type="match status" value="1"/>
</dbReference>
<comment type="caution">
    <text evidence="2">The sequence shown here is derived from an EMBL/GenBank/DDBJ whole genome shotgun (WGS) entry which is preliminary data.</text>
</comment>
<keyword evidence="1" id="KW-0472">Membrane</keyword>
<dbReference type="Pfam" id="PF13384">
    <property type="entry name" value="HTH_23"/>
    <property type="match status" value="1"/>
</dbReference>
<reference evidence="2 3" key="1">
    <citation type="journal article" date="2016" name="Nat. Commun.">
        <title>Thousands of microbial genomes shed light on interconnected biogeochemical processes in an aquifer system.</title>
        <authorList>
            <person name="Anantharaman K."/>
            <person name="Brown C.T."/>
            <person name="Hug L.A."/>
            <person name="Sharon I."/>
            <person name="Castelle C.J."/>
            <person name="Probst A.J."/>
            <person name="Thomas B.C."/>
            <person name="Singh A."/>
            <person name="Wilkins M.J."/>
            <person name="Karaoz U."/>
            <person name="Brodie E.L."/>
            <person name="Williams K.H."/>
            <person name="Hubbard S.S."/>
            <person name="Banfield J.F."/>
        </authorList>
    </citation>
    <scope>NUCLEOTIDE SEQUENCE [LARGE SCALE GENOMIC DNA]</scope>
</reference>
<dbReference type="EMBL" id="MFBT01000025">
    <property type="protein sequence ID" value="OGD99063.1"/>
    <property type="molecule type" value="Genomic_DNA"/>
</dbReference>
<gene>
    <name evidence="2" type="ORF">A3B54_04745</name>
</gene>
<keyword evidence="1" id="KW-1133">Transmembrane helix</keyword>
<organism evidence="2 3">
    <name type="scientific">Candidatus Curtissbacteria bacterium RIFCSPLOWO2_01_FULL_42_50</name>
    <dbReference type="NCBI Taxonomy" id="1797730"/>
    <lineage>
        <taxon>Bacteria</taxon>
        <taxon>Candidatus Curtissiibacteriota</taxon>
    </lineage>
</organism>
<evidence type="ECO:0008006" key="4">
    <source>
        <dbReference type="Google" id="ProtNLM"/>
    </source>
</evidence>
<protein>
    <recommendedName>
        <fullName evidence="4">DNA-binding domain-containing protein</fullName>
    </recommendedName>
</protein>
<dbReference type="Gene3D" id="1.10.10.10">
    <property type="entry name" value="Winged helix-like DNA-binding domain superfamily/Winged helix DNA-binding domain"/>
    <property type="match status" value="1"/>
</dbReference>